<evidence type="ECO:0000313" key="2">
    <source>
        <dbReference type="Proteomes" id="UP001163603"/>
    </source>
</evidence>
<evidence type="ECO:0000313" key="1">
    <source>
        <dbReference type="EMBL" id="KAJ0020231.1"/>
    </source>
</evidence>
<protein>
    <submittedName>
        <fullName evidence="1">Uncharacterized protein</fullName>
    </submittedName>
</protein>
<dbReference type="EMBL" id="CM047746">
    <property type="protein sequence ID" value="KAJ0020231.1"/>
    <property type="molecule type" value="Genomic_DNA"/>
</dbReference>
<name>A0ACC0XLT5_9ROSI</name>
<dbReference type="Proteomes" id="UP001163603">
    <property type="component" value="Chromosome 11"/>
</dbReference>
<organism evidence="1 2">
    <name type="scientific">Pistacia integerrima</name>
    <dbReference type="NCBI Taxonomy" id="434235"/>
    <lineage>
        <taxon>Eukaryota</taxon>
        <taxon>Viridiplantae</taxon>
        <taxon>Streptophyta</taxon>
        <taxon>Embryophyta</taxon>
        <taxon>Tracheophyta</taxon>
        <taxon>Spermatophyta</taxon>
        <taxon>Magnoliopsida</taxon>
        <taxon>eudicotyledons</taxon>
        <taxon>Gunneridae</taxon>
        <taxon>Pentapetalae</taxon>
        <taxon>rosids</taxon>
        <taxon>malvids</taxon>
        <taxon>Sapindales</taxon>
        <taxon>Anacardiaceae</taxon>
        <taxon>Pistacia</taxon>
    </lineage>
</organism>
<accession>A0ACC0XLT5</accession>
<keyword evidence="2" id="KW-1185">Reference proteome</keyword>
<gene>
    <name evidence="1" type="ORF">Pint_32466</name>
</gene>
<reference evidence="2" key="1">
    <citation type="journal article" date="2023" name="G3 (Bethesda)">
        <title>Genome assembly and association tests identify interacting loci associated with vigor, precocity, and sex in interspecific pistachio rootstocks.</title>
        <authorList>
            <person name="Palmer W."/>
            <person name="Jacygrad E."/>
            <person name="Sagayaradj S."/>
            <person name="Cavanaugh K."/>
            <person name="Han R."/>
            <person name="Bertier L."/>
            <person name="Beede B."/>
            <person name="Kafkas S."/>
            <person name="Golino D."/>
            <person name="Preece J."/>
            <person name="Michelmore R."/>
        </authorList>
    </citation>
    <scope>NUCLEOTIDE SEQUENCE [LARGE SCALE GENOMIC DNA]</scope>
</reference>
<proteinExistence type="predicted"/>
<sequence>MLYRLSLIAPRTFLASWKLFSQRWKLLLRKLLDELEFPVFAIVADSYMRWAVDVGNRRNIPVASLWPMSASVFSVFHHHELLLKNGHFLVELSERGEEVVDYIPGLPSTRVADLPTVLYGGERQVLHRVLESVSGVSKAQYLFFTSVYKLEAQVIDKLRAEFPFPVYPVGPTIPYFQLKDDNSSLTTSLNGLNYLNWLDSQPSGSVLYVSLGSFLSVSSAQMDEIVAGVRNSGVMYLWVGSPPILQFPHSCWNTLGPLLDMDHQYITKTSSMRICHVVALPYPGRGHINPMMNLCKLVLSRQSRILITFVVTEEWLGFIATETKPDNVRFATVPNVIPSELDRAKDFPGFLEAVFTKMEAPFEKLMDEIEVETPVSAIISDTYMRCAVDVGNRRNIPVATVFPMSASVFTVFHHHELLVKNGHFPVELSGAFNFPIIKHLIEKRGEEHVDYIPGLPSTRVADLPTILHGTGSNEGTRKVLNRALECVEGVSNAQYLFFTSFYELEDQVCDQLKTEFPFPVCPVGPSIPFFQLKHNSSSKTTSNLNGRPNYFEWLDSQPNASVLYVSLGSFLSVSSAQMDEIVAGVRNSGVRYLWIARGDTSLFKDGCDDAGIVVPWCDQLRVLCHPSVGGFWTHCGWNSTLEAVYAGVPMLTFPIFMDQVPNSKRIVEDWKIGWRVRREVGSESLVTREEISELVKRFMDMNSIERKEMSKRARELKEICQGAVAEGGSSIRNIDAFLKDISQIHDPE</sequence>
<comment type="caution">
    <text evidence="1">The sequence shown here is derived from an EMBL/GenBank/DDBJ whole genome shotgun (WGS) entry which is preliminary data.</text>
</comment>